<dbReference type="OrthoDB" id="9768685at2"/>
<keyword evidence="3" id="KW-1185">Reference proteome</keyword>
<dbReference type="EMBL" id="CP015772">
    <property type="protein sequence ID" value="ANH80632.1"/>
    <property type="molecule type" value="Genomic_DNA"/>
</dbReference>
<gene>
    <name evidence="2" type="ORF">A8C56_06225</name>
</gene>
<dbReference type="GO" id="GO:0016757">
    <property type="term" value="F:glycosyltransferase activity"/>
    <property type="evidence" value="ECO:0007669"/>
    <property type="project" value="InterPro"/>
</dbReference>
<proteinExistence type="predicted"/>
<evidence type="ECO:0000259" key="1">
    <source>
        <dbReference type="Pfam" id="PF00534"/>
    </source>
</evidence>
<name>A0A1A9I1R2_9BACT</name>
<feature type="domain" description="Glycosyl transferase family 1" evidence="1">
    <location>
        <begin position="228"/>
        <end position="382"/>
    </location>
</feature>
<dbReference type="SUPFAM" id="SSF53756">
    <property type="entry name" value="UDP-Glycosyltransferase/glycogen phosphorylase"/>
    <property type="match status" value="1"/>
</dbReference>
<sequence length="408" mass="45790">MNVLWLSNVLFPEACKEINVSVPVVGGWMESGAKALLDADNKIRLAVAALYAGNSLKCIEGQHIRYYLIPSGKGRPEPYFQQIKNAFKPDLVHIHGTEYRHSLAYINACGTENVVVSIQGMVSVYAGYYSGGLSGKNRILSLRDIVRRDSLKSQQKNMALRGKSEIEIIQRVAHVIGRTLWDRAHVWAINPHALYHCCNETLRASFYEKEWSYAACEPYSVFLSQAHYPIKGIHQLIKAVPLIKRHFPEMKVYVAGNNFIHVPFIRKNGFALYIEKLMRTYGVTGNIVFLGTLSEEQMAEQFLKANVFVCPSAIENSPNSVGEAQLTGVPCVASYVGGSMDMVTNGETGFLYRFEETALLAWHVCNLFNSPELCESISKKERAIARQRHHPDENARTLLSIYNAILSE</sequence>
<dbReference type="PANTHER" id="PTHR12526:SF637">
    <property type="entry name" value="GLYCOSYLTRANSFERASE EPSF-RELATED"/>
    <property type="match status" value="1"/>
</dbReference>
<organism evidence="2 3">
    <name type="scientific">Niabella ginsenosidivorans</name>
    <dbReference type="NCBI Taxonomy" id="1176587"/>
    <lineage>
        <taxon>Bacteria</taxon>
        <taxon>Pseudomonadati</taxon>
        <taxon>Bacteroidota</taxon>
        <taxon>Chitinophagia</taxon>
        <taxon>Chitinophagales</taxon>
        <taxon>Chitinophagaceae</taxon>
        <taxon>Niabella</taxon>
    </lineage>
</organism>
<dbReference type="AlphaFoldDB" id="A0A1A9I1R2"/>
<accession>A0A1A9I1R2</accession>
<dbReference type="InterPro" id="IPR001296">
    <property type="entry name" value="Glyco_trans_1"/>
</dbReference>
<dbReference type="RefSeq" id="WP_067753441.1">
    <property type="nucleotide sequence ID" value="NZ_CP015772.1"/>
</dbReference>
<evidence type="ECO:0000313" key="3">
    <source>
        <dbReference type="Proteomes" id="UP000077667"/>
    </source>
</evidence>
<reference evidence="2 3" key="1">
    <citation type="submission" date="2016-05" db="EMBL/GenBank/DDBJ databases">
        <title>Niabella ginsenosidivorans BS26 whole genome sequencing.</title>
        <authorList>
            <person name="Im W.T."/>
            <person name="Siddiqi M.Z."/>
        </authorList>
    </citation>
    <scope>NUCLEOTIDE SEQUENCE [LARGE SCALE GENOMIC DNA]</scope>
    <source>
        <strain evidence="2 3">BS26</strain>
    </source>
</reference>
<dbReference type="PANTHER" id="PTHR12526">
    <property type="entry name" value="GLYCOSYLTRANSFERASE"/>
    <property type="match status" value="1"/>
</dbReference>
<dbReference type="KEGG" id="nia:A8C56_06225"/>
<dbReference type="CDD" id="cd03801">
    <property type="entry name" value="GT4_PimA-like"/>
    <property type="match status" value="1"/>
</dbReference>
<dbReference type="Gene3D" id="3.40.50.2000">
    <property type="entry name" value="Glycogen Phosphorylase B"/>
    <property type="match status" value="2"/>
</dbReference>
<dbReference type="STRING" id="1176587.A8C56_06225"/>
<protein>
    <recommendedName>
        <fullName evidence="1">Glycosyl transferase family 1 domain-containing protein</fullName>
    </recommendedName>
</protein>
<evidence type="ECO:0000313" key="2">
    <source>
        <dbReference type="EMBL" id="ANH80632.1"/>
    </source>
</evidence>
<dbReference type="Proteomes" id="UP000077667">
    <property type="component" value="Chromosome"/>
</dbReference>
<dbReference type="Pfam" id="PF00534">
    <property type="entry name" value="Glycos_transf_1"/>
    <property type="match status" value="1"/>
</dbReference>